<dbReference type="SUPFAM" id="SSF52540">
    <property type="entry name" value="P-loop containing nucleoside triphosphate hydrolases"/>
    <property type="match status" value="1"/>
</dbReference>
<feature type="coiled-coil region" evidence="6">
    <location>
        <begin position="440"/>
        <end position="467"/>
    </location>
</feature>
<proteinExistence type="predicted"/>
<feature type="region of interest" description="Disordered" evidence="7">
    <location>
        <begin position="619"/>
        <end position="638"/>
    </location>
</feature>
<accession>A0A8J3K9K4</accession>
<comment type="subcellular location">
    <subcellularLocation>
        <location evidence="1">Membrane</location>
    </subcellularLocation>
</comment>
<protein>
    <recommendedName>
        <fullName evidence="8">Dynamin N-terminal domain-containing protein</fullName>
    </recommendedName>
</protein>
<reference evidence="9 10" key="1">
    <citation type="submission" date="2021-01" db="EMBL/GenBank/DDBJ databases">
        <title>Whole genome shotgun sequence of Catellatospora citrea NBRC 14495.</title>
        <authorList>
            <person name="Komaki H."/>
            <person name="Tamura T."/>
        </authorList>
    </citation>
    <scope>NUCLEOTIDE SEQUENCE [LARGE SCALE GENOMIC DNA]</scope>
    <source>
        <strain evidence="9 10">NBRC 14495</strain>
    </source>
</reference>
<evidence type="ECO:0000313" key="9">
    <source>
        <dbReference type="EMBL" id="GIF96644.1"/>
    </source>
</evidence>
<evidence type="ECO:0000256" key="4">
    <source>
        <dbReference type="ARBA" id="ARBA00023134"/>
    </source>
</evidence>
<dbReference type="EMBL" id="BONH01000005">
    <property type="protein sequence ID" value="GIF96644.1"/>
    <property type="molecule type" value="Genomic_DNA"/>
</dbReference>
<dbReference type="GO" id="GO:0003924">
    <property type="term" value="F:GTPase activity"/>
    <property type="evidence" value="ECO:0007669"/>
    <property type="project" value="InterPro"/>
</dbReference>
<keyword evidence="4" id="KW-0342">GTP-binding</keyword>
<gene>
    <name evidence="9" type="ORF">Cci01nite_17380</name>
</gene>
<dbReference type="GO" id="GO:0016020">
    <property type="term" value="C:membrane"/>
    <property type="evidence" value="ECO:0007669"/>
    <property type="project" value="UniProtKB-SubCell"/>
</dbReference>
<evidence type="ECO:0000256" key="1">
    <source>
        <dbReference type="ARBA" id="ARBA00004370"/>
    </source>
</evidence>
<dbReference type="AlphaFoldDB" id="A0A8J3K9K4"/>
<keyword evidence="3" id="KW-0378">Hydrolase</keyword>
<keyword evidence="10" id="KW-1185">Reference proteome</keyword>
<evidence type="ECO:0000256" key="5">
    <source>
        <dbReference type="ARBA" id="ARBA00023136"/>
    </source>
</evidence>
<organism evidence="9 10">
    <name type="scientific">Catellatospora citrea</name>
    <dbReference type="NCBI Taxonomy" id="53366"/>
    <lineage>
        <taxon>Bacteria</taxon>
        <taxon>Bacillati</taxon>
        <taxon>Actinomycetota</taxon>
        <taxon>Actinomycetes</taxon>
        <taxon>Micromonosporales</taxon>
        <taxon>Micromonosporaceae</taxon>
        <taxon>Catellatospora</taxon>
    </lineage>
</organism>
<dbReference type="Gene3D" id="3.40.50.300">
    <property type="entry name" value="P-loop containing nucleotide triphosphate hydrolases"/>
    <property type="match status" value="2"/>
</dbReference>
<sequence>MDTQQAQSMDQLQADVLRLLDELIVTVEDAEKDQLIAPVADDRPHSAALRAEADAVRRLELRMPIVAPMKAGKSTLINAIVGHELLPARALAMTTLPTQIELSDTAERPTLRLPTQTQDFFRQLLNTVRPKLPGRRLDELVRAHPHLGGVLGRLNDGRFGDIPAEVVGHGEVQQVLTDINDLVRLAAVVGVPDDTAGSLPQAPVLRTPYRRRPELQESTAQGRLAIVDTPGPDEQGMAPRLTNAVGAELRRSHVVLIVLDYTRMGGEADAKVLKLAEPILDMIGRDKLYVVVNKIDQRSEQGSLPTAELRQLVSSLLDLPDSGPARVFETSAHRALAAARVLTAIDAGVRAEQTADHAAFRSLAELVEPIVRRRARMFTLSITDWREEAQAVWDESGLPELLEGTVTELRRQAMPMVLTSAVAKLQAAVGVVGDAARLRLKAATADRAKVESELNSLRREMVKLENQRAAVPKSGDLMKNLDRHLRGKLDDCRAEASRLIKNLGTDTDDERGFLRGVLSKVFSPLKGRKQRSEGVYAYDEHEKGAAQATLNEINGTATAALRSLLDKARNDMITASAEWTRQRIVEQETAVRPILDSATRRLGVAFDLQLQLPAPEFSAARLDQGSRQPKQEEHQRTRTEIYHEEVRLARYLWFKKGLKERTREVSYVEHTYVVSIPQLRDELNASFKEALNDLTLELQAYVSDDVATQIADYYRRMDAFMTQHQHSLKQVQADWSADDQHRARVQDRVKALAQVVEQHRGQLAALAGQLARGHSA</sequence>
<name>A0A8J3K9K4_9ACTN</name>
<dbReference type="Pfam" id="PF00350">
    <property type="entry name" value="Dynamin_N"/>
    <property type="match status" value="1"/>
</dbReference>
<dbReference type="PANTHER" id="PTHR10465">
    <property type="entry name" value="TRANSMEMBRANE GTPASE FZO1"/>
    <property type="match status" value="1"/>
</dbReference>
<keyword evidence="2" id="KW-0547">Nucleotide-binding</keyword>
<evidence type="ECO:0000256" key="3">
    <source>
        <dbReference type="ARBA" id="ARBA00022801"/>
    </source>
</evidence>
<keyword evidence="5" id="KW-0472">Membrane</keyword>
<dbReference type="GO" id="GO:0008053">
    <property type="term" value="P:mitochondrial fusion"/>
    <property type="evidence" value="ECO:0007669"/>
    <property type="project" value="TreeGrafter"/>
</dbReference>
<dbReference type="PANTHER" id="PTHR10465:SF0">
    <property type="entry name" value="SARCALUMENIN"/>
    <property type="match status" value="1"/>
</dbReference>
<comment type="caution">
    <text evidence="9">The sequence shown here is derived from an EMBL/GenBank/DDBJ whole genome shotgun (WGS) entry which is preliminary data.</text>
</comment>
<dbReference type="Proteomes" id="UP000659904">
    <property type="component" value="Unassembled WGS sequence"/>
</dbReference>
<dbReference type="RefSeq" id="WP_120319584.1">
    <property type="nucleotide sequence ID" value="NZ_BONH01000005.1"/>
</dbReference>
<evidence type="ECO:0000256" key="6">
    <source>
        <dbReference type="SAM" id="Coils"/>
    </source>
</evidence>
<evidence type="ECO:0000313" key="10">
    <source>
        <dbReference type="Proteomes" id="UP000659904"/>
    </source>
</evidence>
<dbReference type="InterPro" id="IPR027417">
    <property type="entry name" value="P-loop_NTPase"/>
</dbReference>
<keyword evidence="6" id="KW-0175">Coiled coil</keyword>
<evidence type="ECO:0000256" key="7">
    <source>
        <dbReference type="SAM" id="MobiDB-lite"/>
    </source>
</evidence>
<feature type="domain" description="Dynamin N-terminal" evidence="8">
    <location>
        <begin position="68"/>
        <end position="107"/>
    </location>
</feature>
<dbReference type="InterPro" id="IPR045063">
    <property type="entry name" value="Dynamin_N"/>
</dbReference>
<dbReference type="InterPro" id="IPR027094">
    <property type="entry name" value="Mitofusin_fam"/>
</dbReference>
<evidence type="ECO:0000256" key="2">
    <source>
        <dbReference type="ARBA" id="ARBA00022741"/>
    </source>
</evidence>
<dbReference type="GO" id="GO:0005525">
    <property type="term" value="F:GTP binding"/>
    <property type="evidence" value="ECO:0007669"/>
    <property type="project" value="UniProtKB-KW"/>
</dbReference>
<feature type="compositionally biased region" description="Basic and acidic residues" evidence="7">
    <location>
        <begin position="629"/>
        <end position="638"/>
    </location>
</feature>
<evidence type="ECO:0000259" key="8">
    <source>
        <dbReference type="Pfam" id="PF00350"/>
    </source>
</evidence>